<feature type="non-terminal residue" evidence="4">
    <location>
        <position position="1"/>
    </location>
</feature>
<evidence type="ECO:0000259" key="2">
    <source>
        <dbReference type="PROSITE" id="PS50011"/>
    </source>
</evidence>
<dbReference type="GO" id="GO:0009893">
    <property type="term" value="P:positive regulation of metabolic process"/>
    <property type="evidence" value="ECO:0007669"/>
    <property type="project" value="UniProtKB-ARBA"/>
</dbReference>
<sequence length="693" mass="78792">MSLEDIHMNTQDLLEQKQLDAGGFGTISLCLHKKHGYVVLKKVYTGPQRSEYNVSLLEEGRIMRRLQHDRVVKLLGIILEDGNYSLVMEYVDRGNMMKVLQKLSLPLSVRGRFVLEITEGMLYLHEQGFVHKDLKPENILVDRDFHIKIADLGVASFKSWSRLTQEETVRQKQIKSTCQNNAGTLFYMAPEHLRSVNAKPVEKSDVYSFGIVIWAIFANKEPYENCINEAQICFGIMNGNRPDIKEITDKCPVEIIALMEQCWAQESKNRPTFAEISERYKPFYNQNLGKYIEEDLKNLKKMWPESNELLDRMESLQIDAVPDDTSNGQVDQPNSLHSSQGPLSSQVNEALFAASPEHQPVESCETSFACAENLERKLQCEYNYHAFGSRMDKAVPPAAYSPEMMEEERRRRVSCDPFAKPAAASQWSELYPRAEKTGSNSNLYFWPNVDPNFRPQAVATTPKWGNVDIFYGPNPSSLPAGNPEDVYGLCPASTFTLSKPPVPESGQNLQSQSNVNWNSDTDTGNRDSPSFTRETFAYYSSAPRISPDDSIKYNISNSSGIQIGSYNHMKIEEHNQHVSTCPVATEASYREYEAMGIFDNTTVLTEKHLNLVREKLAKQWKHCARKLGFGDPEIDEIDHDYERDGLKEKVYQMLLKWVMREGSKGATVGKLAKALFGCKRLDLLTNLIHIQEE</sequence>
<dbReference type="PANTHER" id="PTHR44329:SF6">
    <property type="entry name" value="RECEPTOR-INTERACTING SERINE_THREONINE-PROTEIN KINASE 1"/>
    <property type="match status" value="1"/>
</dbReference>
<dbReference type="SMART" id="SM00220">
    <property type="entry name" value="S_TKc"/>
    <property type="match status" value="1"/>
</dbReference>
<dbReference type="PROSITE" id="PS50011">
    <property type="entry name" value="PROTEIN_KINASE_DOM"/>
    <property type="match status" value="1"/>
</dbReference>
<dbReference type="GO" id="GO:0071345">
    <property type="term" value="P:cellular response to cytokine stimulus"/>
    <property type="evidence" value="ECO:0007669"/>
    <property type="project" value="UniProtKB-ARBA"/>
</dbReference>
<dbReference type="InterPro" id="IPR011029">
    <property type="entry name" value="DEATH-like_dom_sf"/>
</dbReference>
<dbReference type="Gene3D" id="1.10.510.10">
    <property type="entry name" value="Transferase(Phosphotransferase) domain 1"/>
    <property type="match status" value="1"/>
</dbReference>
<dbReference type="InterPro" id="IPR008271">
    <property type="entry name" value="Ser/Thr_kinase_AS"/>
</dbReference>
<dbReference type="Pfam" id="PF12721">
    <property type="entry name" value="RHIM"/>
    <property type="match status" value="1"/>
</dbReference>
<feature type="non-terminal residue" evidence="4">
    <location>
        <position position="693"/>
    </location>
</feature>
<organism evidence="4 5">
    <name type="scientific">Climacteris rufus</name>
    <name type="common">rufous treecreeper</name>
    <dbReference type="NCBI Taxonomy" id="47695"/>
    <lineage>
        <taxon>Eukaryota</taxon>
        <taxon>Metazoa</taxon>
        <taxon>Chordata</taxon>
        <taxon>Craniata</taxon>
        <taxon>Vertebrata</taxon>
        <taxon>Euteleostomi</taxon>
        <taxon>Archelosauria</taxon>
        <taxon>Archosauria</taxon>
        <taxon>Dinosauria</taxon>
        <taxon>Saurischia</taxon>
        <taxon>Theropoda</taxon>
        <taxon>Coelurosauria</taxon>
        <taxon>Aves</taxon>
        <taxon>Neognathae</taxon>
        <taxon>Neoaves</taxon>
        <taxon>Telluraves</taxon>
        <taxon>Australaves</taxon>
        <taxon>Passeriformes</taxon>
        <taxon>Climacteridae</taxon>
        <taxon>Climacteris</taxon>
    </lineage>
</organism>
<keyword evidence="4" id="KW-0808">Transferase</keyword>
<dbReference type="GO" id="GO:0005524">
    <property type="term" value="F:ATP binding"/>
    <property type="evidence" value="ECO:0007669"/>
    <property type="project" value="InterPro"/>
</dbReference>
<dbReference type="Gene3D" id="1.10.533.10">
    <property type="entry name" value="Death Domain, Fas"/>
    <property type="match status" value="1"/>
</dbReference>
<dbReference type="InterPro" id="IPR011009">
    <property type="entry name" value="Kinase-like_dom_sf"/>
</dbReference>
<comment type="caution">
    <text evidence="4">The sequence shown here is derived from an EMBL/GenBank/DDBJ whole genome shotgun (WGS) entry which is preliminary data.</text>
</comment>
<dbReference type="PANTHER" id="PTHR44329">
    <property type="entry name" value="SERINE/THREONINE-PROTEIN KINASE TNNI3K-RELATED"/>
    <property type="match status" value="1"/>
</dbReference>
<feature type="compositionally biased region" description="Polar residues" evidence="1">
    <location>
        <begin position="324"/>
        <end position="343"/>
    </location>
</feature>
<gene>
    <name evidence="4" type="primary">Ripk1</name>
    <name evidence="4" type="ORF">CLIRUF_R14197</name>
</gene>
<dbReference type="Pfam" id="PF00531">
    <property type="entry name" value="Death"/>
    <property type="match status" value="1"/>
</dbReference>
<dbReference type="PROSITE" id="PS00108">
    <property type="entry name" value="PROTEIN_KINASE_ST"/>
    <property type="match status" value="1"/>
</dbReference>
<dbReference type="EMBL" id="VZRZ01004554">
    <property type="protein sequence ID" value="NWW76465.1"/>
    <property type="molecule type" value="Genomic_DNA"/>
</dbReference>
<feature type="region of interest" description="Disordered" evidence="1">
    <location>
        <begin position="321"/>
        <end position="343"/>
    </location>
</feature>
<dbReference type="PRINTS" id="PR00109">
    <property type="entry name" value="TYRKINASE"/>
</dbReference>
<dbReference type="PROSITE" id="PS50017">
    <property type="entry name" value="DEATH_DOMAIN"/>
    <property type="match status" value="1"/>
</dbReference>
<feature type="domain" description="Protein kinase" evidence="2">
    <location>
        <begin position="13"/>
        <end position="284"/>
    </location>
</feature>
<dbReference type="OrthoDB" id="535509at2759"/>
<dbReference type="GO" id="GO:0031349">
    <property type="term" value="P:positive regulation of defense response"/>
    <property type="evidence" value="ECO:0007669"/>
    <property type="project" value="UniProtKB-ARBA"/>
</dbReference>
<evidence type="ECO:0000313" key="5">
    <source>
        <dbReference type="Proteomes" id="UP000580879"/>
    </source>
</evidence>
<feature type="compositionally biased region" description="Polar residues" evidence="1">
    <location>
        <begin position="505"/>
        <end position="532"/>
    </location>
</feature>
<evidence type="ECO:0000256" key="1">
    <source>
        <dbReference type="SAM" id="MobiDB-lite"/>
    </source>
</evidence>
<dbReference type="InterPro" id="IPR001245">
    <property type="entry name" value="Ser-Thr/Tyr_kinase_cat_dom"/>
</dbReference>
<dbReference type="InterPro" id="IPR000488">
    <property type="entry name" value="Death_dom"/>
</dbReference>
<dbReference type="Pfam" id="PF07714">
    <property type="entry name" value="PK_Tyr_Ser-Thr"/>
    <property type="match status" value="1"/>
</dbReference>
<keyword evidence="5" id="KW-1185">Reference proteome</keyword>
<evidence type="ECO:0000259" key="3">
    <source>
        <dbReference type="PROSITE" id="PS50017"/>
    </source>
</evidence>
<accession>A0A7K6QU31</accession>
<evidence type="ECO:0000313" key="4">
    <source>
        <dbReference type="EMBL" id="NWW76465.1"/>
    </source>
</evidence>
<dbReference type="GO" id="GO:0043123">
    <property type="term" value="P:positive regulation of canonical NF-kappaB signal transduction"/>
    <property type="evidence" value="ECO:0007669"/>
    <property type="project" value="UniProtKB-ARBA"/>
</dbReference>
<dbReference type="FunFam" id="1.10.510.10:FF:000472">
    <property type="entry name" value="Receptor interacting serine/threonine kinase 1"/>
    <property type="match status" value="1"/>
</dbReference>
<dbReference type="AlphaFoldDB" id="A0A7K6QU31"/>
<protein>
    <submittedName>
        <fullName evidence="4">RIPK1 kinase</fullName>
    </submittedName>
</protein>
<dbReference type="InterPro" id="IPR000719">
    <property type="entry name" value="Prot_kinase_dom"/>
</dbReference>
<feature type="region of interest" description="Disordered" evidence="1">
    <location>
        <begin position="502"/>
        <end position="532"/>
    </location>
</feature>
<dbReference type="InterPro" id="IPR025735">
    <property type="entry name" value="RHIM"/>
</dbReference>
<dbReference type="SUPFAM" id="SSF47986">
    <property type="entry name" value="DEATH domain"/>
    <property type="match status" value="1"/>
</dbReference>
<dbReference type="SUPFAM" id="SSF56112">
    <property type="entry name" value="Protein kinase-like (PK-like)"/>
    <property type="match status" value="1"/>
</dbReference>
<keyword evidence="4" id="KW-0418">Kinase</keyword>
<feature type="domain" description="Death" evidence="3">
    <location>
        <begin position="605"/>
        <end position="691"/>
    </location>
</feature>
<name>A0A7K6QU31_9PASS</name>
<reference evidence="4 5" key="1">
    <citation type="submission" date="2019-09" db="EMBL/GenBank/DDBJ databases">
        <title>Bird 10,000 Genomes (B10K) Project - Family phase.</title>
        <authorList>
            <person name="Zhang G."/>
        </authorList>
    </citation>
    <scope>NUCLEOTIDE SEQUENCE [LARGE SCALE GENOMIC DNA]</scope>
    <source>
        <strain evidence="4">B10K-DU-029-53</strain>
    </source>
</reference>
<proteinExistence type="predicted"/>
<dbReference type="InterPro" id="IPR051681">
    <property type="entry name" value="Ser/Thr_Kinases-Pseudokinases"/>
</dbReference>
<dbReference type="Proteomes" id="UP000580879">
    <property type="component" value="Unassembled WGS sequence"/>
</dbReference>
<dbReference type="GO" id="GO:0004706">
    <property type="term" value="F:JUN kinase kinase kinase activity"/>
    <property type="evidence" value="ECO:0007669"/>
    <property type="project" value="TreeGrafter"/>
</dbReference>
<dbReference type="SMART" id="SM00005">
    <property type="entry name" value="DEATH"/>
    <property type="match status" value="1"/>
</dbReference>